<keyword evidence="3" id="KW-1185">Reference proteome</keyword>
<feature type="compositionally biased region" description="Basic residues" evidence="1">
    <location>
        <begin position="1"/>
        <end position="16"/>
    </location>
</feature>
<feature type="compositionally biased region" description="Low complexity" evidence="1">
    <location>
        <begin position="142"/>
        <end position="153"/>
    </location>
</feature>
<feature type="compositionally biased region" description="Low complexity" evidence="1">
    <location>
        <begin position="244"/>
        <end position="255"/>
    </location>
</feature>
<feature type="region of interest" description="Disordered" evidence="1">
    <location>
        <begin position="1"/>
        <end position="263"/>
    </location>
</feature>
<protein>
    <submittedName>
        <fullName evidence="2">Uncharacterized protein</fullName>
    </submittedName>
</protein>
<accession>A0ABX8TS71</accession>
<sequence length="263" mass="28419">MTTAHHHPALHRKPKPAHQPPAIPAASASSPPQGSPRACAEASPRPPPLLHPHLASHPPPKDGPGSRSRKHRRPLPPPKQGRQKRPPPSPALQLSGPANSRPFLPQRPAPAAEPRLRHARRAATEAVHPRHTTRTARHPPTRTHSTAPSPRSPARTRHPRHPRRRRLPDRSDPRRSHLTASVRRFLPAAHQQSGWADCPSCPCQGSRAPWWSPSAGGSSPYATAESASWQAASAADRPSRTPWASSASCSLPSSAEPQAQPAR</sequence>
<dbReference type="Proteomes" id="UP000824681">
    <property type="component" value="Chromosome"/>
</dbReference>
<feature type="compositionally biased region" description="Low complexity" evidence="1">
    <location>
        <begin position="24"/>
        <end position="38"/>
    </location>
</feature>
<evidence type="ECO:0000256" key="1">
    <source>
        <dbReference type="SAM" id="MobiDB-lite"/>
    </source>
</evidence>
<evidence type="ECO:0000313" key="3">
    <source>
        <dbReference type="Proteomes" id="UP000824681"/>
    </source>
</evidence>
<evidence type="ECO:0000313" key="2">
    <source>
        <dbReference type="EMBL" id="QYC37973.1"/>
    </source>
</evidence>
<feature type="compositionally biased region" description="Low complexity" evidence="1">
    <location>
        <begin position="208"/>
        <end position="235"/>
    </location>
</feature>
<name>A0ABX8TS71_9ACTN</name>
<feature type="compositionally biased region" description="Basic residues" evidence="1">
    <location>
        <begin position="129"/>
        <end position="141"/>
    </location>
</feature>
<dbReference type="EMBL" id="CP068985">
    <property type="protein sequence ID" value="QYC37973.1"/>
    <property type="molecule type" value="Genomic_DNA"/>
</dbReference>
<organism evidence="2 3">
    <name type="scientific">Nonomuraea coxensis DSM 45129</name>
    <dbReference type="NCBI Taxonomy" id="1122611"/>
    <lineage>
        <taxon>Bacteria</taxon>
        <taxon>Bacillati</taxon>
        <taxon>Actinomycetota</taxon>
        <taxon>Actinomycetes</taxon>
        <taxon>Streptosporangiales</taxon>
        <taxon>Streptosporangiaceae</taxon>
        <taxon>Nonomuraea</taxon>
    </lineage>
</organism>
<proteinExistence type="predicted"/>
<reference evidence="2 3" key="1">
    <citation type="journal article" date="2021" name="ACS Chem. Biol.">
        <title>Genomic-Led Discovery of a Novel Glycopeptide Antibiotic by Nonomuraea coxensis DSM 45129.</title>
        <authorList>
            <person name="Yushchuk O."/>
            <person name="Vior N.M."/>
            <person name="Andreo-Vidal A."/>
            <person name="Berini F."/>
            <person name="Ruckert C."/>
            <person name="Busche T."/>
            <person name="Binda E."/>
            <person name="Kalinowski J."/>
            <person name="Truman A.W."/>
            <person name="Marinelli F."/>
        </authorList>
    </citation>
    <scope>NUCLEOTIDE SEQUENCE [LARGE SCALE GENOMIC DNA]</scope>
    <source>
        <strain evidence="2 3">DSM 45129</strain>
    </source>
</reference>
<gene>
    <name evidence="2" type="ORF">Nocox_01700</name>
</gene>
<feature type="compositionally biased region" description="Basic residues" evidence="1">
    <location>
        <begin position="154"/>
        <end position="167"/>
    </location>
</feature>